<keyword evidence="2" id="KW-1185">Reference proteome</keyword>
<accession>A0ABV5YJL5</accession>
<evidence type="ECO:0000313" key="1">
    <source>
        <dbReference type="EMBL" id="MFB9834227.1"/>
    </source>
</evidence>
<evidence type="ECO:0000313" key="2">
    <source>
        <dbReference type="Proteomes" id="UP001589627"/>
    </source>
</evidence>
<protein>
    <submittedName>
        <fullName evidence="1">Uncharacterized protein</fullName>
    </submittedName>
</protein>
<organism evidence="1 2">
    <name type="scientific">Actinoallomurus acaciae</name>
    <dbReference type="NCBI Taxonomy" id="502577"/>
    <lineage>
        <taxon>Bacteria</taxon>
        <taxon>Bacillati</taxon>
        <taxon>Actinomycetota</taxon>
        <taxon>Actinomycetes</taxon>
        <taxon>Streptosporangiales</taxon>
        <taxon>Thermomonosporaceae</taxon>
        <taxon>Actinoallomurus</taxon>
    </lineage>
</organism>
<comment type="caution">
    <text evidence="1">The sequence shown here is derived from an EMBL/GenBank/DDBJ whole genome shotgun (WGS) entry which is preliminary data.</text>
</comment>
<proteinExistence type="predicted"/>
<dbReference type="Proteomes" id="UP001589627">
    <property type="component" value="Unassembled WGS sequence"/>
</dbReference>
<sequence>MLFPYNLHWDDLDPGRHPFDPDGARAAVEALAPDPGFSSHPDWGWERWMSAEWFFTRWPDDMTNALTRYYGAWACGWRWVRNIEEGWISGPVSVWADSSVAGEEEALSRVADALLEWRLFLEDLAGRFVRLPTSGAPRERAFQRAAADIITHVADWTGANDVWYETCARVLRWYLSHLGVPAERSGALIDGAIGGRFESWTAPGPDAVDEAAGRLAAGLAHRDDD</sequence>
<name>A0ABV5YJL5_9ACTN</name>
<gene>
    <name evidence="1" type="ORF">ACFFNX_18750</name>
</gene>
<reference evidence="1 2" key="1">
    <citation type="submission" date="2024-09" db="EMBL/GenBank/DDBJ databases">
        <authorList>
            <person name="Sun Q."/>
            <person name="Mori K."/>
        </authorList>
    </citation>
    <scope>NUCLEOTIDE SEQUENCE [LARGE SCALE GENOMIC DNA]</scope>
    <source>
        <strain evidence="1 2">TBRC 0563</strain>
    </source>
</reference>
<dbReference type="EMBL" id="JBHLZP010000127">
    <property type="protein sequence ID" value="MFB9834227.1"/>
    <property type="molecule type" value="Genomic_DNA"/>
</dbReference>
<dbReference type="RefSeq" id="WP_378203432.1">
    <property type="nucleotide sequence ID" value="NZ_JBHLZP010000127.1"/>
</dbReference>